<proteinExistence type="predicted"/>
<dbReference type="RefSeq" id="WP_166533681.1">
    <property type="nucleotide sequence ID" value="NZ_VNHW01000008.1"/>
</dbReference>
<dbReference type="EMBL" id="VNHW01000008">
    <property type="protein sequence ID" value="TYP86870.1"/>
    <property type="molecule type" value="Genomic_DNA"/>
</dbReference>
<name>A0A5S5CSY8_9ACTN</name>
<gene>
    <name evidence="1" type="ORF">BD833_108155</name>
</gene>
<dbReference type="Proteomes" id="UP000322499">
    <property type="component" value="Unassembled WGS sequence"/>
</dbReference>
<accession>A0A5S5CSY8</accession>
<comment type="caution">
    <text evidence="1">The sequence shown here is derived from an EMBL/GenBank/DDBJ whole genome shotgun (WGS) entry which is preliminary data.</text>
</comment>
<protein>
    <submittedName>
        <fullName evidence="1">Uncharacterized protein</fullName>
    </submittedName>
</protein>
<sequence length="180" mass="19840">MAVHAAVTHLQQAVRELQERVQLLARVTDDHPGDGESVVVDLVRDACDDVQGWLAGLAEAAQRAATAAARRDRVRLAEQLAACATACETTVQRFVTGLAGVESLTRLRRLAHDRPGGWQEWSWQVQDGIGETWPRMWALRSHLDGCWMELVERLQDEPVLVRAQVEEAGRTSEDAAAGGR</sequence>
<keyword evidence="2" id="KW-1185">Reference proteome</keyword>
<organism evidence="1 2">
    <name type="scientific">Blastococcus xanthinilyticus</name>
    <dbReference type="NCBI Taxonomy" id="1564164"/>
    <lineage>
        <taxon>Bacteria</taxon>
        <taxon>Bacillati</taxon>
        <taxon>Actinomycetota</taxon>
        <taxon>Actinomycetes</taxon>
        <taxon>Geodermatophilales</taxon>
        <taxon>Geodermatophilaceae</taxon>
        <taxon>Blastococcus</taxon>
    </lineage>
</organism>
<reference evidence="1 2" key="1">
    <citation type="submission" date="2019-07" db="EMBL/GenBank/DDBJ databases">
        <title>Genomic Encyclopedia of Archaeal and Bacterial Type Strains, Phase II (KMG-II): from individual species to whole genera.</title>
        <authorList>
            <person name="Goeker M."/>
        </authorList>
    </citation>
    <scope>NUCLEOTIDE SEQUENCE [LARGE SCALE GENOMIC DNA]</scope>
    <source>
        <strain evidence="1 2">DSM 46842</strain>
    </source>
</reference>
<evidence type="ECO:0000313" key="2">
    <source>
        <dbReference type="Proteomes" id="UP000322499"/>
    </source>
</evidence>
<evidence type="ECO:0000313" key="1">
    <source>
        <dbReference type="EMBL" id="TYP86870.1"/>
    </source>
</evidence>
<dbReference type="AlphaFoldDB" id="A0A5S5CSY8"/>